<protein>
    <submittedName>
        <fullName evidence="1">Uncharacterized protein</fullName>
    </submittedName>
</protein>
<accession>A0A3P7N4B8</accession>
<organism evidence="1 2">
    <name type="scientific">Onchocerca ochengi</name>
    <name type="common">Filarial nematode worm</name>
    <dbReference type="NCBI Taxonomy" id="42157"/>
    <lineage>
        <taxon>Eukaryota</taxon>
        <taxon>Metazoa</taxon>
        <taxon>Ecdysozoa</taxon>
        <taxon>Nematoda</taxon>
        <taxon>Chromadorea</taxon>
        <taxon>Rhabditida</taxon>
        <taxon>Spirurina</taxon>
        <taxon>Spiruromorpha</taxon>
        <taxon>Filarioidea</taxon>
        <taxon>Onchocercidae</taxon>
        <taxon>Onchocerca</taxon>
    </lineage>
</organism>
<name>A0A3P7N4B8_ONCOC</name>
<dbReference type="EMBL" id="UYRW01016424">
    <property type="protein sequence ID" value="VDN03172.1"/>
    <property type="molecule type" value="Genomic_DNA"/>
</dbReference>
<keyword evidence="2" id="KW-1185">Reference proteome</keyword>
<feature type="non-terminal residue" evidence="1">
    <location>
        <position position="1"/>
    </location>
</feature>
<evidence type="ECO:0000313" key="1">
    <source>
        <dbReference type="EMBL" id="VDN03172.1"/>
    </source>
</evidence>
<reference evidence="1 2" key="1">
    <citation type="submission" date="2018-08" db="EMBL/GenBank/DDBJ databases">
        <authorList>
            <person name="Laetsch R D."/>
            <person name="Stevens L."/>
            <person name="Kumar S."/>
            <person name="Blaxter L. M."/>
        </authorList>
    </citation>
    <scope>NUCLEOTIDE SEQUENCE [LARGE SCALE GENOMIC DNA]</scope>
</reference>
<evidence type="ECO:0000313" key="2">
    <source>
        <dbReference type="Proteomes" id="UP000271087"/>
    </source>
</evidence>
<sequence length="44" mass="4937">TGKMNDGLNTMKVRRYEWSVLIQAAWNCGALEVEVVLLNEQAGQ</sequence>
<gene>
    <name evidence="1" type="ORF">NOO_LOCUS13565</name>
</gene>
<dbReference type="Proteomes" id="UP000271087">
    <property type="component" value="Unassembled WGS sequence"/>
</dbReference>
<dbReference type="AlphaFoldDB" id="A0A3P7N4B8"/>
<proteinExistence type="predicted"/>